<feature type="non-terminal residue" evidence="2">
    <location>
        <position position="1"/>
    </location>
</feature>
<feature type="compositionally biased region" description="Low complexity" evidence="1">
    <location>
        <begin position="14"/>
        <end position="25"/>
    </location>
</feature>
<reference evidence="2" key="1">
    <citation type="submission" date="2017-08" db="EMBL/GenBank/DDBJ databases">
        <authorList>
            <person name="Polle J.E."/>
            <person name="Barry K."/>
            <person name="Cushman J."/>
            <person name="Schmutz J."/>
            <person name="Tran D."/>
            <person name="Hathwaick L.T."/>
            <person name="Yim W.C."/>
            <person name="Jenkins J."/>
            <person name="Mckie-Krisberg Z.M."/>
            <person name="Prochnik S."/>
            <person name="Lindquist E."/>
            <person name="Dockter R.B."/>
            <person name="Adam C."/>
            <person name="Molina H."/>
            <person name="Bunkerborg J."/>
            <person name="Jin E."/>
            <person name="Buchheim M."/>
            <person name="Magnuson J."/>
        </authorList>
    </citation>
    <scope>NUCLEOTIDE SEQUENCE</scope>
    <source>
        <strain evidence="2">CCAP 19/18</strain>
    </source>
</reference>
<gene>
    <name evidence="2" type="ORF">DUNSADRAFT_3917</name>
</gene>
<proteinExistence type="predicted"/>
<keyword evidence="3" id="KW-1185">Reference proteome</keyword>
<comment type="caution">
    <text evidence="2">The sequence shown here is derived from an EMBL/GenBank/DDBJ whole genome shotgun (WGS) entry which is preliminary data.</text>
</comment>
<evidence type="ECO:0000256" key="1">
    <source>
        <dbReference type="SAM" id="MobiDB-lite"/>
    </source>
</evidence>
<protein>
    <submittedName>
        <fullName evidence="2">Uncharacterized protein</fullName>
    </submittedName>
</protein>
<feature type="compositionally biased region" description="Gly residues" evidence="1">
    <location>
        <begin position="32"/>
        <end position="59"/>
    </location>
</feature>
<accession>A0ABQ7GT38</accession>
<sequence>GKPTSKSKQGALTSPRVSASPRPSSLQRTSSGHGGSTSAGSTAKGGGSTKGSKGLGSASGGIVKNNSHHHAHSGQSGATLRRALSCTDMHLDQSTVHKL</sequence>
<feature type="region of interest" description="Disordered" evidence="1">
    <location>
        <begin position="1"/>
        <end position="79"/>
    </location>
</feature>
<evidence type="ECO:0000313" key="2">
    <source>
        <dbReference type="EMBL" id="KAF5837774.1"/>
    </source>
</evidence>
<feature type="non-terminal residue" evidence="2">
    <location>
        <position position="99"/>
    </location>
</feature>
<evidence type="ECO:0000313" key="3">
    <source>
        <dbReference type="Proteomes" id="UP000815325"/>
    </source>
</evidence>
<dbReference type="EMBL" id="MU069604">
    <property type="protein sequence ID" value="KAF5837774.1"/>
    <property type="molecule type" value="Genomic_DNA"/>
</dbReference>
<name>A0ABQ7GT38_DUNSA</name>
<feature type="compositionally biased region" description="Polar residues" evidence="1">
    <location>
        <begin position="1"/>
        <end position="12"/>
    </location>
</feature>
<dbReference type="Proteomes" id="UP000815325">
    <property type="component" value="Unassembled WGS sequence"/>
</dbReference>
<organism evidence="2 3">
    <name type="scientific">Dunaliella salina</name>
    <name type="common">Green alga</name>
    <name type="synonym">Protococcus salinus</name>
    <dbReference type="NCBI Taxonomy" id="3046"/>
    <lineage>
        <taxon>Eukaryota</taxon>
        <taxon>Viridiplantae</taxon>
        <taxon>Chlorophyta</taxon>
        <taxon>core chlorophytes</taxon>
        <taxon>Chlorophyceae</taxon>
        <taxon>CS clade</taxon>
        <taxon>Chlamydomonadales</taxon>
        <taxon>Dunaliellaceae</taxon>
        <taxon>Dunaliella</taxon>
    </lineage>
</organism>